<comment type="caution">
    <text evidence="1">The sequence shown here is derived from an EMBL/GenBank/DDBJ whole genome shotgun (WGS) entry which is preliminary data.</text>
</comment>
<accession>A0A814FJP2</accession>
<evidence type="ECO:0000313" key="1">
    <source>
        <dbReference type="EMBL" id="CAF0985922.1"/>
    </source>
</evidence>
<protein>
    <submittedName>
        <fullName evidence="1">Uncharacterized protein</fullName>
    </submittedName>
</protein>
<gene>
    <name evidence="2" type="ORF">JBS370_LOCUS9848</name>
    <name evidence="1" type="ORF">ZHD862_LOCUS11758</name>
</gene>
<dbReference type="EMBL" id="CAJOBD010000689">
    <property type="protein sequence ID" value="CAF3706435.1"/>
    <property type="molecule type" value="Genomic_DNA"/>
</dbReference>
<organism evidence="1 3">
    <name type="scientific">Rotaria sordida</name>
    <dbReference type="NCBI Taxonomy" id="392033"/>
    <lineage>
        <taxon>Eukaryota</taxon>
        <taxon>Metazoa</taxon>
        <taxon>Spiralia</taxon>
        <taxon>Gnathifera</taxon>
        <taxon>Rotifera</taxon>
        <taxon>Eurotatoria</taxon>
        <taxon>Bdelloidea</taxon>
        <taxon>Philodinida</taxon>
        <taxon>Philodinidae</taxon>
        <taxon>Rotaria</taxon>
    </lineage>
</organism>
<dbReference type="Proteomes" id="UP000663836">
    <property type="component" value="Unassembled WGS sequence"/>
</dbReference>
<dbReference type="Proteomes" id="UP000663864">
    <property type="component" value="Unassembled WGS sequence"/>
</dbReference>
<name>A0A814FJP2_9BILA</name>
<sequence>MELPSFLNIIQTTVLKELPKFIGDNIQKVTQLIDAIDQIGTFNKINDSLLHSIATIKLGGSAFNWYDNNKETLRSQRYYTAANTDLLQMQEEARTCL</sequence>
<reference evidence="1" key="1">
    <citation type="submission" date="2021-02" db="EMBL/GenBank/DDBJ databases">
        <authorList>
            <person name="Nowell W R."/>
        </authorList>
    </citation>
    <scope>NUCLEOTIDE SEQUENCE</scope>
</reference>
<evidence type="ECO:0000313" key="2">
    <source>
        <dbReference type="EMBL" id="CAF3706435.1"/>
    </source>
</evidence>
<proteinExistence type="predicted"/>
<dbReference type="AlphaFoldDB" id="A0A814FJP2"/>
<evidence type="ECO:0000313" key="3">
    <source>
        <dbReference type="Proteomes" id="UP000663864"/>
    </source>
</evidence>
<dbReference type="EMBL" id="CAJNOT010000450">
    <property type="protein sequence ID" value="CAF0985922.1"/>
    <property type="molecule type" value="Genomic_DNA"/>
</dbReference>